<comment type="caution">
    <text evidence="1">The sequence shown here is derived from an EMBL/GenBank/DDBJ whole genome shotgun (WGS) entry which is preliminary data.</text>
</comment>
<evidence type="ECO:0000313" key="1">
    <source>
        <dbReference type="EMBL" id="CAH9110308.1"/>
    </source>
</evidence>
<name>A0AAV0DUQ1_9ASTE</name>
<sequence>MVNLRRRRVDCAVKCGLCGAEDESLLHLFVFCPVAAGLLQRGARWAGISKDRRLTPLWVGCREYFPAGKGEELLKVSWGCWGLWSERNRRVWQGGSLGPGQFMRKAGSFVASWRLVQI</sequence>
<dbReference type="AlphaFoldDB" id="A0AAV0DUQ1"/>
<accession>A0AAV0DUQ1</accession>
<evidence type="ECO:0000313" key="2">
    <source>
        <dbReference type="Proteomes" id="UP001152523"/>
    </source>
</evidence>
<protein>
    <recommendedName>
        <fullName evidence="3">Reverse transcriptase zinc-binding domain-containing protein</fullName>
    </recommendedName>
</protein>
<reference evidence="1" key="1">
    <citation type="submission" date="2022-07" db="EMBL/GenBank/DDBJ databases">
        <authorList>
            <person name="Macas J."/>
            <person name="Novak P."/>
            <person name="Neumann P."/>
        </authorList>
    </citation>
    <scope>NUCLEOTIDE SEQUENCE</scope>
</reference>
<gene>
    <name evidence="1" type="ORF">CEPIT_LOCUS19093</name>
</gene>
<keyword evidence="2" id="KW-1185">Reference proteome</keyword>
<proteinExistence type="predicted"/>
<dbReference type="EMBL" id="CAMAPF010000168">
    <property type="protein sequence ID" value="CAH9110308.1"/>
    <property type="molecule type" value="Genomic_DNA"/>
</dbReference>
<evidence type="ECO:0008006" key="3">
    <source>
        <dbReference type="Google" id="ProtNLM"/>
    </source>
</evidence>
<organism evidence="1 2">
    <name type="scientific">Cuscuta epithymum</name>
    <dbReference type="NCBI Taxonomy" id="186058"/>
    <lineage>
        <taxon>Eukaryota</taxon>
        <taxon>Viridiplantae</taxon>
        <taxon>Streptophyta</taxon>
        <taxon>Embryophyta</taxon>
        <taxon>Tracheophyta</taxon>
        <taxon>Spermatophyta</taxon>
        <taxon>Magnoliopsida</taxon>
        <taxon>eudicotyledons</taxon>
        <taxon>Gunneridae</taxon>
        <taxon>Pentapetalae</taxon>
        <taxon>asterids</taxon>
        <taxon>lamiids</taxon>
        <taxon>Solanales</taxon>
        <taxon>Convolvulaceae</taxon>
        <taxon>Cuscuteae</taxon>
        <taxon>Cuscuta</taxon>
        <taxon>Cuscuta subgen. Cuscuta</taxon>
    </lineage>
</organism>
<dbReference type="Proteomes" id="UP001152523">
    <property type="component" value="Unassembled WGS sequence"/>
</dbReference>